<dbReference type="Proteomes" id="UP001057877">
    <property type="component" value="Chromosome"/>
</dbReference>
<proteinExistence type="predicted"/>
<dbReference type="PANTHER" id="PTHR31143">
    <property type="match status" value="1"/>
</dbReference>
<evidence type="ECO:0000259" key="1">
    <source>
        <dbReference type="PROSITE" id="PS51186"/>
    </source>
</evidence>
<accession>A0ABY5S8V5</accession>
<dbReference type="InterPro" id="IPR016181">
    <property type="entry name" value="Acyl_CoA_acyltransferase"/>
</dbReference>
<evidence type="ECO:0000313" key="3">
    <source>
        <dbReference type="Proteomes" id="UP001057877"/>
    </source>
</evidence>
<dbReference type="Gene3D" id="3.40.630.30">
    <property type="match status" value="1"/>
</dbReference>
<dbReference type="EMBL" id="CP091430">
    <property type="protein sequence ID" value="UVI30119.1"/>
    <property type="molecule type" value="Genomic_DNA"/>
</dbReference>
<organism evidence="2 3">
    <name type="scientific">Paenibacillus spongiae</name>
    <dbReference type="NCBI Taxonomy" id="2909671"/>
    <lineage>
        <taxon>Bacteria</taxon>
        <taxon>Bacillati</taxon>
        <taxon>Bacillota</taxon>
        <taxon>Bacilli</taxon>
        <taxon>Bacillales</taxon>
        <taxon>Paenibacillaceae</taxon>
        <taxon>Paenibacillus</taxon>
    </lineage>
</organism>
<keyword evidence="2" id="KW-0012">Acyltransferase</keyword>
<dbReference type="PANTHER" id="PTHR31143:SF2">
    <property type="entry name" value="FR47-LIKE DOMAIN-CONTAINING PROTEIN-RELATED"/>
    <property type="match status" value="1"/>
</dbReference>
<dbReference type="EC" id="2.3.1.-" evidence="2"/>
<protein>
    <submittedName>
        <fullName evidence="2">GNAT family N-acetyltransferase</fullName>
        <ecNumber evidence="2">2.3.1.-</ecNumber>
    </submittedName>
</protein>
<dbReference type="InterPro" id="IPR027365">
    <property type="entry name" value="GNAT_acetyltra_YdfB-like"/>
</dbReference>
<name>A0ABY5S8V5_9BACL</name>
<sequence>MLERLVPNDCALSQSRFRLDEARYNLIHLISGQQENAYGFKSPDGNMIYAQTHGNAAWLWISGDVPGERRSILMKELAHRIQGTALPGITGDPQTAEEFAAVYSQANALSYRTNMMMEAYVCPQVKKPEGVIGLLRPAASQDVNIVAEFKAGFSEEALGAAVDPASLRSAAEQIIAGGGLYLWLVEGKPVSMANIAHRSPRHARINAVYTPPAERYKGYASAIVAELCAIAMKEGLEPMLYADLNNPVSNRVYKNIGFVESGTVKAIRFM</sequence>
<dbReference type="Pfam" id="PF00583">
    <property type="entry name" value="Acetyltransf_1"/>
    <property type="match status" value="1"/>
</dbReference>
<dbReference type="SUPFAM" id="SSF55729">
    <property type="entry name" value="Acyl-CoA N-acyltransferases (Nat)"/>
    <property type="match status" value="1"/>
</dbReference>
<gene>
    <name evidence="2" type="ORF">L1F29_32915</name>
</gene>
<feature type="domain" description="N-acetyltransferase" evidence="1">
    <location>
        <begin position="133"/>
        <end position="270"/>
    </location>
</feature>
<reference evidence="2" key="1">
    <citation type="submission" date="2022-01" db="EMBL/GenBank/DDBJ databases">
        <title>Paenibacillus spongiae sp. nov., isolated from marine sponge.</title>
        <authorList>
            <person name="Li Z."/>
            <person name="Zhang M."/>
        </authorList>
    </citation>
    <scope>NUCLEOTIDE SEQUENCE</scope>
    <source>
        <strain evidence="2">PHS-Z3</strain>
    </source>
</reference>
<dbReference type="InterPro" id="IPR000182">
    <property type="entry name" value="GNAT_dom"/>
</dbReference>
<keyword evidence="3" id="KW-1185">Reference proteome</keyword>
<evidence type="ECO:0000313" key="2">
    <source>
        <dbReference type="EMBL" id="UVI30119.1"/>
    </source>
</evidence>
<dbReference type="RefSeq" id="WP_258386189.1">
    <property type="nucleotide sequence ID" value="NZ_CP091430.1"/>
</dbReference>
<dbReference type="GO" id="GO:0016746">
    <property type="term" value="F:acyltransferase activity"/>
    <property type="evidence" value="ECO:0007669"/>
    <property type="project" value="UniProtKB-KW"/>
</dbReference>
<keyword evidence="2" id="KW-0808">Transferase</keyword>
<dbReference type="PROSITE" id="PS51186">
    <property type="entry name" value="GNAT"/>
    <property type="match status" value="1"/>
</dbReference>